<reference evidence="3 4" key="1">
    <citation type="submission" date="2020-08" db="EMBL/GenBank/DDBJ databases">
        <title>Genomic Encyclopedia of Type Strains, Phase IV (KMG-IV): sequencing the most valuable type-strain genomes for metagenomic binning, comparative biology and taxonomic classification.</title>
        <authorList>
            <person name="Goeker M."/>
        </authorList>
    </citation>
    <scope>NUCLEOTIDE SEQUENCE [LARGE SCALE GENOMIC DNA]</scope>
    <source>
        <strain evidence="3 4">DSM 17976</strain>
    </source>
</reference>
<dbReference type="Pfam" id="PF02517">
    <property type="entry name" value="Rce1-like"/>
    <property type="match status" value="1"/>
</dbReference>
<organism evidence="3 4">
    <name type="scientific">Runella defluvii</name>
    <dbReference type="NCBI Taxonomy" id="370973"/>
    <lineage>
        <taxon>Bacteria</taxon>
        <taxon>Pseudomonadati</taxon>
        <taxon>Bacteroidota</taxon>
        <taxon>Cytophagia</taxon>
        <taxon>Cytophagales</taxon>
        <taxon>Spirosomataceae</taxon>
        <taxon>Runella</taxon>
    </lineage>
</organism>
<accession>A0A7W5ZLA7</accession>
<dbReference type="GO" id="GO:0080120">
    <property type="term" value="P:CAAX-box protein maturation"/>
    <property type="evidence" value="ECO:0007669"/>
    <property type="project" value="UniProtKB-ARBA"/>
</dbReference>
<feature type="transmembrane region" description="Helical" evidence="1">
    <location>
        <begin position="97"/>
        <end position="118"/>
    </location>
</feature>
<name>A0A7W5ZLA7_9BACT</name>
<sequence>MNPTTSYSPTLVKSGLLTALFLGLCLTFNRQLSATELALDSPFFVVLFFLLFTVGHPAVVARWQPRLTASGQRALLFPALLIGILYAYLIVHGHSPFQGSAGLFIFFLVFPTLGFIALQRVDAPVAWSDVIFLLLIVIPATSISFGVGTSLPFKGSGFSNAMRLVIMISAVYGFSYVRRLPNVGFYLTFRWNYLFIALGAWLSFLLLVAVLGYFGKFLNLTGHDILSSTFMYEYLKDFVRIFCGTALFEELFLRGILQNLITRKVTDSPRWNAYLKWGFIFFFVLSFVTGYLVEPKLTWFPMLTTALLFGAAYLIERQKFEKLGTYTALAITSVFFGLVHFHAGSMLFVGLASVAGWAYGYTYLKTQNVFYAALVHTLVNSSEFLFHI</sequence>
<keyword evidence="4" id="KW-1185">Reference proteome</keyword>
<dbReference type="AlphaFoldDB" id="A0A7W5ZLA7"/>
<evidence type="ECO:0000256" key="1">
    <source>
        <dbReference type="SAM" id="Phobius"/>
    </source>
</evidence>
<feature type="transmembrane region" description="Helical" evidence="1">
    <location>
        <begin position="130"/>
        <end position="149"/>
    </location>
</feature>
<evidence type="ECO:0000313" key="3">
    <source>
        <dbReference type="EMBL" id="MBB3837881.1"/>
    </source>
</evidence>
<feature type="domain" description="CAAX prenyl protease 2/Lysostaphin resistance protein A-like" evidence="2">
    <location>
        <begin position="320"/>
        <end position="381"/>
    </location>
</feature>
<evidence type="ECO:0000259" key="2">
    <source>
        <dbReference type="Pfam" id="PF02517"/>
    </source>
</evidence>
<feature type="transmembrane region" description="Helical" evidence="1">
    <location>
        <begin position="234"/>
        <end position="253"/>
    </location>
</feature>
<keyword evidence="1" id="KW-0812">Transmembrane</keyword>
<dbReference type="Proteomes" id="UP000541352">
    <property type="component" value="Unassembled WGS sequence"/>
</dbReference>
<feature type="transmembrane region" description="Helical" evidence="1">
    <location>
        <begin position="161"/>
        <end position="179"/>
    </location>
</feature>
<dbReference type="InterPro" id="IPR003675">
    <property type="entry name" value="Rce1/LyrA-like_dom"/>
</dbReference>
<proteinExistence type="predicted"/>
<keyword evidence="1" id="KW-1133">Transmembrane helix</keyword>
<gene>
    <name evidence="3" type="ORF">FHS57_001878</name>
</gene>
<feature type="transmembrane region" description="Helical" evidence="1">
    <location>
        <begin position="299"/>
        <end position="316"/>
    </location>
</feature>
<feature type="transmembrane region" description="Helical" evidence="1">
    <location>
        <begin position="191"/>
        <end position="214"/>
    </location>
</feature>
<protein>
    <recommendedName>
        <fullName evidence="2">CAAX prenyl protease 2/Lysostaphin resistance protein A-like domain-containing protein</fullName>
    </recommendedName>
</protein>
<comment type="caution">
    <text evidence="3">The sequence shown here is derived from an EMBL/GenBank/DDBJ whole genome shotgun (WGS) entry which is preliminary data.</text>
</comment>
<feature type="transmembrane region" description="Helical" evidence="1">
    <location>
        <begin position="44"/>
        <end position="63"/>
    </location>
</feature>
<evidence type="ECO:0000313" key="4">
    <source>
        <dbReference type="Proteomes" id="UP000541352"/>
    </source>
</evidence>
<dbReference type="RefSeq" id="WP_183972783.1">
    <property type="nucleotide sequence ID" value="NZ_JACIBY010000003.1"/>
</dbReference>
<feature type="transmembrane region" description="Helical" evidence="1">
    <location>
        <begin position="75"/>
        <end position="91"/>
    </location>
</feature>
<feature type="transmembrane region" description="Helical" evidence="1">
    <location>
        <begin position="274"/>
        <end position="293"/>
    </location>
</feature>
<dbReference type="EMBL" id="JACIBY010000003">
    <property type="protein sequence ID" value="MBB3837881.1"/>
    <property type="molecule type" value="Genomic_DNA"/>
</dbReference>
<feature type="transmembrane region" description="Helical" evidence="1">
    <location>
        <begin position="347"/>
        <end position="364"/>
    </location>
</feature>
<dbReference type="GO" id="GO:0004175">
    <property type="term" value="F:endopeptidase activity"/>
    <property type="evidence" value="ECO:0007669"/>
    <property type="project" value="UniProtKB-ARBA"/>
</dbReference>
<keyword evidence="1" id="KW-0472">Membrane</keyword>